<dbReference type="SUPFAM" id="SSF82689">
    <property type="entry name" value="Mechanosensitive channel protein MscS (YggB), C-terminal domain"/>
    <property type="match status" value="1"/>
</dbReference>
<organism evidence="15 16">
    <name type="scientific">Nicoletella semolina</name>
    <dbReference type="NCBI Taxonomy" id="271160"/>
    <lineage>
        <taxon>Bacteria</taxon>
        <taxon>Pseudomonadati</taxon>
        <taxon>Pseudomonadota</taxon>
        <taxon>Gammaproteobacteria</taxon>
        <taxon>Pasteurellales</taxon>
        <taxon>Pasteurellaceae</taxon>
        <taxon>Nicoletella</taxon>
    </lineage>
</organism>
<dbReference type="RefSeq" id="WP_132500965.1">
    <property type="nucleotide sequence ID" value="NZ_LVXA01000001.1"/>
</dbReference>
<dbReference type="AlphaFoldDB" id="A0A4R2NAZ2"/>
<feature type="transmembrane region" description="Helical" evidence="8">
    <location>
        <begin position="479"/>
        <end position="498"/>
    </location>
</feature>
<protein>
    <submittedName>
        <fullName evidence="15">Potassium efflux system protein</fullName>
    </submittedName>
</protein>
<feature type="transmembrane region" description="Helical" evidence="8">
    <location>
        <begin position="839"/>
        <end position="861"/>
    </location>
</feature>
<dbReference type="EMBL" id="SLXJ01000003">
    <property type="protein sequence ID" value="TCP18155.1"/>
    <property type="molecule type" value="Genomic_DNA"/>
</dbReference>
<evidence type="ECO:0000256" key="1">
    <source>
        <dbReference type="ARBA" id="ARBA00004651"/>
    </source>
</evidence>
<dbReference type="InterPro" id="IPR023408">
    <property type="entry name" value="MscS_beta-dom_sf"/>
</dbReference>
<comment type="subcellular location">
    <subcellularLocation>
        <location evidence="1">Cell membrane</location>
        <topology evidence="1">Multi-pass membrane protein</topology>
    </subcellularLocation>
</comment>
<feature type="transmembrane region" description="Helical" evidence="8">
    <location>
        <begin position="779"/>
        <end position="799"/>
    </location>
</feature>
<feature type="coiled-coil region" evidence="7">
    <location>
        <begin position="65"/>
        <end position="99"/>
    </location>
</feature>
<sequence>MFKRYYWIFLSCTLFSPILHSSVEDFVSSEDIKQQLNELKNVPATNDSQLLTKNLSEALAFTEKLKKQQADFKTLEAKVQNAETNLNQLQKNIRDLTEQLKRSPISEEELTSTEIDVEQNKIQKEFQELQPLLTEVNIALANYRNATEQSRKQIAENNTQREKLIRWRYNSQASKSLIDKYNAELKFLEENNKFQTFLSQNSDILVALEETKRHEISLKQQLLEKQLNHLQQVLNANRLKEYREQAKQAEQLKADNKVENPIIQQELTFNTDLSQYLVEQTHKANSLSQDNLRAKNVLDSLTQTQRNIEEQISALQGTLVLSRIINQQKQALPTDSLIQGLSKDIAKLRVEIFDLSQRRDELYNISQAINKLETDHKLFLDNSEREILTQILKEREKILSDLVKTLNSQLNLANQIETTQQRIITISDTLQNKLQLQSFWVQSNGPIVLSWLENFPKLAISQVTELTKYIGFNPINQNIFSSLSFTLVLLLLYGIIIWKKPAIKQRLTALSSQVNTLKNDSHWFTPEAMLWTIVLSLPSTLMFLMVSTITLFLFFKDPLSGSIWITQAAGYWLFFATVLSLLRPNGLAYRHFDMPQASNQIFQRIIKQSVWIVVLLLVSSIFSQVESIGFTNDVIGQVMTIIALALCLFAVRPLLDRGIREYENTRNEDGTKRSVSLFKLLRLVLFIAPITLIALIVLGYYYTAVYLIEHIIKSYLIALIWVFGRYFVYRSLTISSRRMAYRRLQQKREKLREQAQESEQEKIEKEEKKIRISTVNEQIFRIADLIAWVLLLGFLYTIWSDLISVATYLNTFILWEQVETTSKGTIVESVTLLNILRSVIYVTITYVLVKNIAGILEVTFFSRVKLSKGTPHTITAILTYGIITFGSISAFTSLGISWNKIQWIFTALSVGLGFGVREIFGSFVSGGILLFERPIRVGDKVTVGNFTGVITKIRLRSTTLVDDEHKEVVLPNQAFVTDRFINWTLNNTITRLQITMKINSGADLNLVRRLLLEVANEAPKIMQEPSPNVNLLHFGDGWIEHELIAYVPELNDRTTTRNFLHQRIDEIFKLHQVKIAFNQMDIHIYNNDIHNRNTEKNSTPLLTSLK</sequence>
<keyword evidence="3" id="KW-1003">Cell membrane</keyword>
<evidence type="ECO:0000256" key="7">
    <source>
        <dbReference type="SAM" id="Coils"/>
    </source>
</evidence>
<accession>A0A4R2NAZ2</accession>
<feature type="domain" description="Mechanosensitive ion channel MscS C-terminal" evidence="13">
    <location>
        <begin position="995"/>
        <end position="1075"/>
    </location>
</feature>
<evidence type="ECO:0000256" key="5">
    <source>
        <dbReference type="ARBA" id="ARBA00022989"/>
    </source>
</evidence>
<dbReference type="Pfam" id="PF12794">
    <property type="entry name" value="MscS_TM"/>
    <property type="match status" value="1"/>
</dbReference>
<dbReference type="NCBIfam" id="NF008438">
    <property type="entry name" value="PRK11281.1"/>
    <property type="match status" value="1"/>
</dbReference>
<keyword evidence="16" id="KW-1185">Reference proteome</keyword>
<feature type="transmembrane region" description="Helical" evidence="8">
    <location>
        <begin position="634"/>
        <end position="655"/>
    </location>
</feature>
<dbReference type="InterPro" id="IPR006685">
    <property type="entry name" value="MscS_channel_2nd"/>
</dbReference>
<evidence type="ECO:0000256" key="9">
    <source>
        <dbReference type="SAM" id="SignalP"/>
    </source>
</evidence>
<keyword evidence="4 8" id="KW-0812">Transmembrane</keyword>
<feature type="transmembrane region" description="Helical" evidence="8">
    <location>
        <begin position="561"/>
        <end position="584"/>
    </location>
</feature>
<feature type="domain" description="Mechanosensitive ion channel transmembrane helices 2/3" evidence="14">
    <location>
        <begin position="877"/>
        <end position="916"/>
    </location>
</feature>
<feature type="chain" id="PRO_5020845605" evidence="9">
    <location>
        <begin position="22"/>
        <end position="1106"/>
    </location>
</feature>
<dbReference type="Gene3D" id="3.30.70.100">
    <property type="match status" value="1"/>
</dbReference>
<evidence type="ECO:0000256" key="3">
    <source>
        <dbReference type="ARBA" id="ARBA00022475"/>
    </source>
</evidence>
<dbReference type="Gene3D" id="1.10.287.1260">
    <property type="match status" value="1"/>
</dbReference>
<keyword evidence="9" id="KW-0732">Signal</keyword>
<dbReference type="InterPro" id="IPR024393">
    <property type="entry name" value="MscS_porin"/>
</dbReference>
<dbReference type="GO" id="GO:0008381">
    <property type="term" value="F:mechanosensitive monoatomic ion channel activity"/>
    <property type="evidence" value="ECO:0007669"/>
    <property type="project" value="UniProtKB-ARBA"/>
</dbReference>
<comment type="similarity">
    <text evidence="2">Belongs to the MscS (TC 1.A.23) family.</text>
</comment>
<keyword evidence="5 8" id="KW-1133">Transmembrane helix</keyword>
<gene>
    <name evidence="15" type="ORF">EV693_103122</name>
</gene>
<feature type="transmembrane region" description="Helical" evidence="8">
    <location>
        <begin position="873"/>
        <end position="898"/>
    </location>
</feature>
<feature type="domain" description="Mechanosensitive ion channel MscS porin" evidence="12">
    <location>
        <begin position="35"/>
        <end position="265"/>
    </location>
</feature>
<feature type="transmembrane region" description="Helical" evidence="8">
    <location>
        <begin position="605"/>
        <end position="622"/>
    </location>
</feature>
<dbReference type="SUPFAM" id="SSF50182">
    <property type="entry name" value="Sm-like ribonucleoproteins"/>
    <property type="match status" value="1"/>
</dbReference>
<evidence type="ECO:0000259" key="13">
    <source>
        <dbReference type="Pfam" id="PF21082"/>
    </source>
</evidence>
<dbReference type="InterPro" id="IPR052702">
    <property type="entry name" value="MscS-like_channel"/>
</dbReference>
<feature type="transmembrane region" description="Helical" evidence="8">
    <location>
        <begin position="714"/>
        <end position="732"/>
    </location>
</feature>
<dbReference type="InterPro" id="IPR010920">
    <property type="entry name" value="LSM_dom_sf"/>
</dbReference>
<feature type="signal peptide" evidence="9">
    <location>
        <begin position="1"/>
        <end position="21"/>
    </location>
</feature>
<keyword evidence="6 8" id="KW-0472">Membrane</keyword>
<dbReference type="GO" id="GO:0005886">
    <property type="term" value="C:plasma membrane"/>
    <property type="evidence" value="ECO:0007669"/>
    <property type="project" value="UniProtKB-SubCell"/>
</dbReference>
<dbReference type="OrthoDB" id="9799209at2"/>
<dbReference type="PANTHER" id="PTHR30347">
    <property type="entry name" value="POTASSIUM CHANNEL RELATED"/>
    <property type="match status" value="1"/>
</dbReference>
<evidence type="ECO:0000256" key="4">
    <source>
        <dbReference type="ARBA" id="ARBA00022692"/>
    </source>
</evidence>
<dbReference type="InterPro" id="IPR049142">
    <property type="entry name" value="MS_channel_1st"/>
</dbReference>
<feature type="transmembrane region" description="Helical" evidence="8">
    <location>
        <begin position="528"/>
        <end position="555"/>
    </location>
</feature>
<evidence type="ECO:0000313" key="16">
    <source>
        <dbReference type="Proteomes" id="UP000295537"/>
    </source>
</evidence>
<evidence type="ECO:0000259" key="14">
    <source>
        <dbReference type="Pfam" id="PF21088"/>
    </source>
</evidence>
<comment type="caution">
    <text evidence="15">The sequence shown here is derived from an EMBL/GenBank/DDBJ whole genome shotgun (WGS) entry which is preliminary data.</text>
</comment>
<evidence type="ECO:0000256" key="6">
    <source>
        <dbReference type="ARBA" id="ARBA00023136"/>
    </source>
</evidence>
<dbReference type="Pfam" id="PF21088">
    <property type="entry name" value="MS_channel_1st"/>
    <property type="match status" value="1"/>
</dbReference>
<dbReference type="SUPFAM" id="SSF82861">
    <property type="entry name" value="Mechanosensitive channel protein MscS (YggB), transmembrane region"/>
    <property type="match status" value="1"/>
</dbReference>
<feature type="coiled-coil region" evidence="7">
    <location>
        <begin position="734"/>
        <end position="771"/>
    </location>
</feature>
<dbReference type="Pfam" id="PF21082">
    <property type="entry name" value="MS_channel_3rd"/>
    <property type="match status" value="1"/>
</dbReference>
<dbReference type="GO" id="GO:0009992">
    <property type="term" value="P:intracellular water homeostasis"/>
    <property type="evidence" value="ECO:0007669"/>
    <property type="project" value="TreeGrafter"/>
</dbReference>
<evidence type="ECO:0000313" key="15">
    <source>
        <dbReference type="EMBL" id="TCP18155.1"/>
    </source>
</evidence>
<feature type="transmembrane region" description="Helical" evidence="8">
    <location>
        <begin position="680"/>
        <end position="702"/>
    </location>
</feature>
<evidence type="ECO:0000256" key="8">
    <source>
        <dbReference type="SAM" id="Phobius"/>
    </source>
</evidence>
<dbReference type="Gene3D" id="2.30.30.60">
    <property type="match status" value="1"/>
</dbReference>
<feature type="domain" description="Mechanosensitive ion channel inner membrane" evidence="11">
    <location>
        <begin position="485"/>
        <end position="815"/>
    </location>
</feature>
<dbReference type="Proteomes" id="UP000295537">
    <property type="component" value="Unassembled WGS sequence"/>
</dbReference>
<dbReference type="Pfam" id="PF00924">
    <property type="entry name" value="MS_channel_2nd"/>
    <property type="match status" value="1"/>
</dbReference>
<evidence type="ECO:0000259" key="10">
    <source>
        <dbReference type="Pfam" id="PF00924"/>
    </source>
</evidence>
<evidence type="ECO:0000259" key="11">
    <source>
        <dbReference type="Pfam" id="PF12794"/>
    </source>
</evidence>
<dbReference type="PANTHER" id="PTHR30347:SF1">
    <property type="entry name" value="MECHANOSENSITIVE CHANNEL MSCK"/>
    <property type="match status" value="1"/>
</dbReference>
<dbReference type="Pfam" id="PF12795">
    <property type="entry name" value="MscS_porin"/>
    <property type="match status" value="1"/>
</dbReference>
<name>A0A4R2NAZ2_9PAST</name>
<dbReference type="InterPro" id="IPR025692">
    <property type="entry name" value="MscS_IM_dom1"/>
</dbReference>
<feature type="domain" description="Mechanosensitive ion channel MscS" evidence="10">
    <location>
        <begin position="919"/>
        <end position="984"/>
    </location>
</feature>
<dbReference type="InterPro" id="IPR011014">
    <property type="entry name" value="MscS_channel_TM-2"/>
</dbReference>
<dbReference type="InterPro" id="IPR011066">
    <property type="entry name" value="MscS_channel_C_sf"/>
</dbReference>
<reference evidence="15 16" key="1">
    <citation type="submission" date="2019-03" db="EMBL/GenBank/DDBJ databases">
        <title>Genomic Encyclopedia of Type Strains, Phase IV (KMG-IV): sequencing the most valuable type-strain genomes for metagenomic binning, comparative biology and taxonomic classification.</title>
        <authorList>
            <person name="Goeker M."/>
        </authorList>
    </citation>
    <scope>NUCLEOTIDE SEQUENCE [LARGE SCALE GENOMIC DNA]</scope>
    <source>
        <strain evidence="15 16">DSM 16380</strain>
    </source>
</reference>
<proteinExistence type="inferred from homology"/>
<dbReference type="InterPro" id="IPR049278">
    <property type="entry name" value="MS_channel_C"/>
</dbReference>
<keyword evidence="7" id="KW-0175">Coiled coil</keyword>
<evidence type="ECO:0000259" key="12">
    <source>
        <dbReference type="Pfam" id="PF12795"/>
    </source>
</evidence>
<evidence type="ECO:0000256" key="2">
    <source>
        <dbReference type="ARBA" id="ARBA00008017"/>
    </source>
</evidence>